<accession>A0ACC2FK31</accession>
<proteinExistence type="predicted"/>
<sequence length="96" mass="10508">MSSCITAAPPSHPHCPRFQEITPDPQDPKKPLSGSTGRQAKSGIATSHRGQAALRAAWLRVFLSLPSVLVPCVFSFSPCTFIRYACWLPRERSRSG</sequence>
<dbReference type="EMBL" id="CM055753">
    <property type="protein sequence ID" value="KAJ7991744.1"/>
    <property type="molecule type" value="Genomic_DNA"/>
</dbReference>
<name>A0ACC2FK31_DALPE</name>
<protein>
    <submittedName>
        <fullName evidence="1">Uncharacterized protein</fullName>
    </submittedName>
</protein>
<reference evidence="1" key="1">
    <citation type="submission" date="2021-05" db="EMBL/GenBank/DDBJ databases">
        <authorList>
            <person name="Pan Q."/>
            <person name="Jouanno E."/>
            <person name="Zahm M."/>
            <person name="Klopp C."/>
            <person name="Cabau C."/>
            <person name="Louis A."/>
            <person name="Berthelot C."/>
            <person name="Parey E."/>
            <person name="Roest Crollius H."/>
            <person name="Montfort J."/>
            <person name="Robinson-Rechavi M."/>
            <person name="Bouchez O."/>
            <person name="Lampietro C."/>
            <person name="Lopez Roques C."/>
            <person name="Donnadieu C."/>
            <person name="Postlethwait J."/>
            <person name="Bobe J."/>
            <person name="Dillon D."/>
            <person name="Chandos A."/>
            <person name="von Hippel F."/>
            <person name="Guiguen Y."/>
        </authorList>
    </citation>
    <scope>NUCLEOTIDE SEQUENCE</scope>
    <source>
        <strain evidence="1">YG-Jan2019</strain>
    </source>
</reference>
<comment type="caution">
    <text evidence="1">The sequence shown here is derived from an EMBL/GenBank/DDBJ whole genome shotgun (WGS) entry which is preliminary data.</text>
</comment>
<dbReference type="Proteomes" id="UP001157502">
    <property type="component" value="Chromosome 26"/>
</dbReference>
<gene>
    <name evidence="1" type="ORF">DPEC_G00287060</name>
</gene>
<keyword evidence="2" id="KW-1185">Reference proteome</keyword>
<organism evidence="1 2">
    <name type="scientific">Dallia pectoralis</name>
    <name type="common">Alaska blackfish</name>
    <dbReference type="NCBI Taxonomy" id="75939"/>
    <lineage>
        <taxon>Eukaryota</taxon>
        <taxon>Metazoa</taxon>
        <taxon>Chordata</taxon>
        <taxon>Craniata</taxon>
        <taxon>Vertebrata</taxon>
        <taxon>Euteleostomi</taxon>
        <taxon>Actinopterygii</taxon>
        <taxon>Neopterygii</taxon>
        <taxon>Teleostei</taxon>
        <taxon>Protacanthopterygii</taxon>
        <taxon>Esociformes</taxon>
        <taxon>Umbridae</taxon>
        <taxon>Dallia</taxon>
    </lineage>
</organism>
<evidence type="ECO:0000313" key="1">
    <source>
        <dbReference type="EMBL" id="KAJ7991744.1"/>
    </source>
</evidence>
<evidence type="ECO:0000313" key="2">
    <source>
        <dbReference type="Proteomes" id="UP001157502"/>
    </source>
</evidence>